<comment type="caution">
    <text evidence="1">The sequence shown here is derived from an EMBL/GenBank/DDBJ whole genome shotgun (WGS) entry which is preliminary data.</text>
</comment>
<evidence type="ECO:0000313" key="2">
    <source>
        <dbReference type="Proteomes" id="UP000192328"/>
    </source>
</evidence>
<dbReference type="EMBL" id="FWXZ01000004">
    <property type="protein sequence ID" value="SMC74050.1"/>
    <property type="molecule type" value="Genomic_DNA"/>
</dbReference>
<protein>
    <submittedName>
        <fullName evidence="1">Uncharacterized protein</fullName>
    </submittedName>
</protein>
<sequence>MRGYSYMKMLMANEEALNNEYKWSMLILLAVVAAVCLLVHRRNVHDRESDETSREIMRNCGMDEEYKDRFSD</sequence>
<evidence type="ECO:0000313" key="1">
    <source>
        <dbReference type="EMBL" id="SMC74050.1"/>
    </source>
</evidence>
<keyword evidence="2" id="KW-1185">Reference proteome</keyword>
<proteinExistence type="predicted"/>
<organism evidence="1 2">
    <name type="scientific">Aristaeella lactis</name>
    <dbReference type="NCBI Taxonomy" id="3046383"/>
    <lineage>
        <taxon>Bacteria</taxon>
        <taxon>Bacillati</taxon>
        <taxon>Bacillota</taxon>
        <taxon>Clostridia</taxon>
        <taxon>Eubacteriales</taxon>
        <taxon>Aristaeellaceae</taxon>
        <taxon>Aristaeella</taxon>
    </lineage>
</organism>
<dbReference type="Proteomes" id="UP000192328">
    <property type="component" value="Unassembled WGS sequence"/>
</dbReference>
<reference evidence="1" key="1">
    <citation type="submission" date="2017-04" db="EMBL/GenBank/DDBJ databases">
        <authorList>
            <person name="Varghese N."/>
            <person name="Submissions S."/>
        </authorList>
    </citation>
    <scope>NUCLEOTIDE SEQUENCE</scope>
    <source>
        <strain evidence="1">WTE2008</strain>
    </source>
</reference>
<gene>
    <name evidence="1" type="ORF">SAMN06297397_2303</name>
</gene>
<accession>A0AC61PN97</accession>
<name>A0AC61PN97_9FIRM</name>